<evidence type="ECO:0000313" key="1">
    <source>
        <dbReference type="EMBL" id="CCH78630.1"/>
    </source>
</evidence>
<organism evidence="1 2">
    <name type="scientific">Nostocoides japonicum T1-X7</name>
    <dbReference type="NCBI Taxonomy" id="1194083"/>
    <lineage>
        <taxon>Bacteria</taxon>
        <taxon>Bacillati</taxon>
        <taxon>Actinomycetota</taxon>
        <taxon>Actinomycetes</taxon>
        <taxon>Micrococcales</taxon>
        <taxon>Intrasporangiaceae</taxon>
        <taxon>Nostocoides</taxon>
    </lineage>
</organism>
<dbReference type="AlphaFoldDB" id="A0A077M385"/>
<accession>A0A077M385</accession>
<name>A0A077M385_9MICO</name>
<dbReference type="Proteomes" id="UP000035721">
    <property type="component" value="Unassembled WGS sequence"/>
</dbReference>
<sequence length="130" mass="14605">MTPHRIFATSFASVYPLYVRKAERKGRGKDEVDQVICWLTGYDAVGLEKAIADEVDLETFFAEAPRYHPNASLITGVICGHRVEEIEDPLMRRIRAMDKLVDEVAKGRRMTSILRGDDSGARRSAPTRPA</sequence>
<dbReference type="OrthoDB" id="3192540at2"/>
<dbReference type="Pfam" id="PF09966">
    <property type="entry name" value="DUF2200"/>
    <property type="match status" value="1"/>
</dbReference>
<keyword evidence="2" id="KW-1185">Reference proteome</keyword>
<proteinExistence type="predicted"/>
<comment type="caution">
    <text evidence="1">The sequence shown here is derived from an EMBL/GenBank/DDBJ whole genome shotgun (WGS) entry which is preliminary data.</text>
</comment>
<evidence type="ECO:0008006" key="3">
    <source>
        <dbReference type="Google" id="ProtNLM"/>
    </source>
</evidence>
<dbReference type="InterPro" id="IPR023204">
    <property type="entry name" value="SP1917_dom_sf"/>
</dbReference>
<gene>
    <name evidence="1" type="ORF">BN12_310018</name>
</gene>
<dbReference type="RefSeq" id="WP_048550838.1">
    <property type="nucleotide sequence ID" value="NZ_HF570958.1"/>
</dbReference>
<dbReference type="InterPro" id="IPR014580">
    <property type="entry name" value="UCP033199"/>
</dbReference>
<dbReference type="PIRSF" id="PIRSF033199">
    <property type="entry name" value="UCP033199"/>
    <property type="match status" value="1"/>
</dbReference>
<reference evidence="1 2" key="1">
    <citation type="journal article" date="2013" name="ISME J.">
        <title>A metabolic model for members of the genus Tetrasphaera involved in enhanced biological phosphorus removal.</title>
        <authorList>
            <person name="Kristiansen R."/>
            <person name="Nguyen H.T.T."/>
            <person name="Saunders A.M."/>
            <person name="Nielsen J.L."/>
            <person name="Wimmer R."/>
            <person name="Le V.Q."/>
            <person name="McIlroy S.J."/>
            <person name="Petrovski S."/>
            <person name="Seviour R.J."/>
            <person name="Calteau A."/>
            <person name="Nielsen K.L."/>
            <person name="Nielsen P.H."/>
        </authorList>
    </citation>
    <scope>NUCLEOTIDE SEQUENCE [LARGE SCALE GENOMIC DNA]</scope>
    <source>
        <strain evidence="1 2">T1-X7</strain>
    </source>
</reference>
<dbReference type="EMBL" id="CAJB01000235">
    <property type="protein sequence ID" value="CCH78630.1"/>
    <property type="molecule type" value="Genomic_DNA"/>
</dbReference>
<dbReference type="Gene3D" id="1.10.8.290">
    <property type="entry name" value="uncharacterized protein sp1917 domain"/>
    <property type="match status" value="1"/>
</dbReference>
<protein>
    <recommendedName>
        <fullName evidence="3">DUF2200 domain-containing protein</fullName>
    </recommendedName>
</protein>
<evidence type="ECO:0000313" key="2">
    <source>
        <dbReference type="Proteomes" id="UP000035721"/>
    </source>
</evidence>
<dbReference type="STRING" id="1194083.BN12_310018"/>